<evidence type="ECO:0000259" key="1">
    <source>
        <dbReference type="Pfam" id="PF12728"/>
    </source>
</evidence>
<accession>A0A5C4VQY7</accession>
<evidence type="ECO:0000313" key="2">
    <source>
        <dbReference type="EMBL" id="TNM37639.1"/>
    </source>
</evidence>
<organism evidence="2 3">
    <name type="scientific">Nocardioides albidus</name>
    <dbReference type="NCBI Taxonomy" id="1517589"/>
    <lineage>
        <taxon>Bacteria</taxon>
        <taxon>Bacillati</taxon>
        <taxon>Actinomycetota</taxon>
        <taxon>Actinomycetes</taxon>
        <taxon>Propionibacteriales</taxon>
        <taxon>Nocardioidaceae</taxon>
        <taxon>Nocardioides</taxon>
    </lineage>
</organism>
<comment type="caution">
    <text evidence="2">The sequence shown here is derived from an EMBL/GenBank/DDBJ whole genome shotgun (WGS) entry which is preliminary data.</text>
</comment>
<evidence type="ECO:0000313" key="3">
    <source>
        <dbReference type="Proteomes" id="UP000313231"/>
    </source>
</evidence>
<dbReference type="InterPro" id="IPR041657">
    <property type="entry name" value="HTH_17"/>
</dbReference>
<dbReference type="EMBL" id="VDMP01000026">
    <property type="protein sequence ID" value="TNM37639.1"/>
    <property type="molecule type" value="Genomic_DNA"/>
</dbReference>
<dbReference type="InterPro" id="IPR009061">
    <property type="entry name" value="DNA-bd_dom_put_sf"/>
</dbReference>
<sequence>MKTETNPLGGLDPLVSITELAEYLGVPVKTIYEWRQSGRGPACIHIGRHLKFALSDVQAWLDEQRELPKRRVAEE</sequence>
<dbReference type="Proteomes" id="UP000313231">
    <property type="component" value="Unassembled WGS sequence"/>
</dbReference>
<proteinExistence type="predicted"/>
<dbReference type="RefSeq" id="WP_139624186.1">
    <property type="nucleotide sequence ID" value="NZ_VDMP01000026.1"/>
</dbReference>
<dbReference type="NCBIfam" id="TIGR01764">
    <property type="entry name" value="excise"/>
    <property type="match status" value="1"/>
</dbReference>
<dbReference type="Gene3D" id="1.10.10.10">
    <property type="entry name" value="Winged helix-like DNA-binding domain superfamily/Winged helix DNA-binding domain"/>
    <property type="match status" value="1"/>
</dbReference>
<dbReference type="GO" id="GO:0003677">
    <property type="term" value="F:DNA binding"/>
    <property type="evidence" value="ECO:0007669"/>
    <property type="project" value="InterPro"/>
</dbReference>
<keyword evidence="3" id="KW-1185">Reference proteome</keyword>
<dbReference type="Pfam" id="PF12728">
    <property type="entry name" value="HTH_17"/>
    <property type="match status" value="1"/>
</dbReference>
<protein>
    <submittedName>
        <fullName evidence="2">Helix-turn-helix domain-containing protein</fullName>
    </submittedName>
</protein>
<dbReference type="InterPro" id="IPR010093">
    <property type="entry name" value="SinI_DNA-bd"/>
</dbReference>
<dbReference type="SUPFAM" id="SSF46955">
    <property type="entry name" value="Putative DNA-binding domain"/>
    <property type="match status" value="1"/>
</dbReference>
<dbReference type="InterPro" id="IPR036388">
    <property type="entry name" value="WH-like_DNA-bd_sf"/>
</dbReference>
<reference evidence="2 3" key="1">
    <citation type="journal article" date="2016" name="Int. J. Syst. Evol. Microbiol.">
        <title>Nocardioides albidus sp. nov., an actinobacterium isolated from garden soil.</title>
        <authorList>
            <person name="Singh H."/>
            <person name="Du J."/>
            <person name="Trinh H."/>
            <person name="Won K."/>
            <person name="Yang J.E."/>
            <person name="Yin C."/>
            <person name="Kook M."/>
            <person name="Yi T.H."/>
        </authorList>
    </citation>
    <scope>NUCLEOTIDE SEQUENCE [LARGE SCALE GENOMIC DNA]</scope>
    <source>
        <strain evidence="2 3">CCTCC AB 2015297</strain>
    </source>
</reference>
<feature type="domain" description="Helix-turn-helix" evidence="1">
    <location>
        <begin position="15"/>
        <end position="65"/>
    </location>
</feature>
<dbReference type="AlphaFoldDB" id="A0A5C4VQY7"/>
<dbReference type="OrthoDB" id="194758at2"/>
<gene>
    <name evidence="2" type="ORF">FHP29_17780</name>
</gene>
<name>A0A5C4VQY7_9ACTN</name>